<dbReference type="Proteomes" id="UP000092527">
    <property type="component" value="Unassembled WGS sequence"/>
</dbReference>
<dbReference type="EMBL" id="JTJU01000043">
    <property type="protein sequence ID" value="OBX09485.1"/>
    <property type="molecule type" value="Genomic_DNA"/>
</dbReference>
<reference evidence="1 2" key="1">
    <citation type="submission" date="2014-11" db="EMBL/GenBank/DDBJ databases">
        <title>Pan-genome of Gallibacterium spp.</title>
        <authorList>
            <person name="Kudirkiene E."/>
            <person name="Bojesen A.M."/>
        </authorList>
    </citation>
    <scope>NUCLEOTIDE SEQUENCE [LARGE SCALE GENOMIC DNA]</scope>
    <source>
        <strain evidence="1 2">18469/18</strain>
    </source>
</reference>
<evidence type="ECO:0000313" key="2">
    <source>
        <dbReference type="Proteomes" id="UP000092527"/>
    </source>
</evidence>
<dbReference type="AlphaFoldDB" id="A0AB36E1F2"/>
<proteinExistence type="predicted"/>
<sequence>MIANNKMIDVLNNHFSFEKKIYLSKNLIEILNEGFVTYNGCYFMKYFFNFSNNIKDKTFKDKVSYECFVNSFHMDDYITDNYLSYSIIFCNALLKEWYKYSNLQAKVIISLDDEDLSPTIKFYIHRENELDFLNENKLDDYIQPILISSKEIDYNLFFNKK</sequence>
<protein>
    <submittedName>
        <fullName evidence="1">Uncharacterized protein</fullName>
    </submittedName>
</protein>
<dbReference type="RefSeq" id="WP_066112899.1">
    <property type="nucleotide sequence ID" value="NZ_CP103875.1"/>
</dbReference>
<name>A0AB36E1F2_9PAST</name>
<evidence type="ECO:0000313" key="1">
    <source>
        <dbReference type="EMBL" id="OBX09485.1"/>
    </source>
</evidence>
<comment type="caution">
    <text evidence="1">The sequence shown here is derived from an EMBL/GenBank/DDBJ whole genome shotgun (WGS) entry which is preliminary data.</text>
</comment>
<organism evidence="1 2">
    <name type="scientific">Gallibacterium salpingitidis</name>
    <dbReference type="NCBI Taxonomy" id="505341"/>
    <lineage>
        <taxon>Bacteria</taxon>
        <taxon>Pseudomonadati</taxon>
        <taxon>Pseudomonadota</taxon>
        <taxon>Gammaproteobacteria</taxon>
        <taxon>Pasteurellales</taxon>
        <taxon>Pasteurellaceae</taxon>
        <taxon>Gallibacterium</taxon>
    </lineage>
</organism>
<gene>
    <name evidence="1" type="ORF">QV09_07715</name>
</gene>
<accession>A0AB36E1F2</accession>